<dbReference type="AlphaFoldDB" id="A0A0F9X8W5"/>
<dbReference type="EMBL" id="LAZR01000131">
    <property type="protein sequence ID" value="KKN88058.1"/>
    <property type="molecule type" value="Genomic_DNA"/>
</dbReference>
<organism evidence="1">
    <name type="scientific">marine sediment metagenome</name>
    <dbReference type="NCBI Taxonomy" id="412755"/>
    <lineage>
        <taxon>unclassified sequences</taxon>
        <taxon>metagenomes</taxon>
        <taxon>ecological metagenomes</taxon>
    </lineage>
</organism>
<protein>
    <submittedName>
        <fullName evidence="1">Uncharacterized protein</fullName>
    </submittedName>
</protein>
<comment type="caution">
    <text evidence="1">The sequence shown here is derived from an EMBL/GenBank/DDBJ whole genome shotgun (WGS) entry which is preliminary data.</text>
</comment>
<accession>A0A0F9X8W5</accession>
<reference evidence="1" key="1">
    <citation type="journal article" date="2015" name="Nature">
        <title>Complex archaea that bridge the gap between prokaryotes and eukaryotes.</title>
        <authorList>
            <person name="Spang A."/>
            <person name="Saw J.H."/>
            <person name="Jorgensen S.L."/>
            <person name="Zaremba-Niedzwiedzka K."/>
            <person name="Martijn J."/>
            <person name="Lind A.E."/>
            <person name="van Eijk R."/>
            <person name="Schleper C."/>
            <person name="Guy L."/>
            <person name="Ettema T.J."/>
        </authorList>
    </citation>
    <scope>NUCLEOTIDE SEQUENCE</scope>
</reference>
<evidence type="ECO:0000313" key="1">
    <source>
        <dbReference type="EMBL" id="KKN88058.1"/>
    </source>
</evidence>
<name>A0A0F9X8W5_9ZZZZ</name>
<proteinExistence type="predicted"/>
<gene>
    <name evidence="1" type="ORF">LCGC14_0251300</name>
</gene>
<sequence>MGGVFDRGLDYDCVDRRRRGVCLDCPRPVEGPRSFRCRVCKTAVKKKRLRLRREVILARQRIYWKRHPSYNTRRRPAARRYKHDYGTKYVGVNCKPPTCRCCGDDVPFSGRGRPFLECPPCRAKLRAKRLGNWGGRRGTYVTDPA</sequence>